<evidence type="ECO:0000256" key="2">
    <source>
        <dbReference type="SAM" id="SignalP"/>
    </source>
</evidence>
<feature type="region of interest" description="Disordered" evidence="1">
    <location>
        <begin position="75"/>
        <end position="104"/>
    </location>
</feature>
<reference evidence="3" key="2">
    <citation type="submission" date="2015-07" db="EMBL/GenBank/DDBJ databases">
        <authorList>
            <person name="Noorani M."/>
        </authorList>
    </citation>
    <scope>NUCLEOTIDE SEQUENCE</scope>
    <source>
        <strain evidence="3">Yugu1</strain>
    </source>
</reference>
<gene>
    <name evidence="3" type="ORF">SETIT_8G150900v2</name>
</gene>
<evidence type="ECO:0000313" key="3">
    <source>
        <dbReference type="EMBL" id="RCV38539.1"/>
    </source>
</evidence>
<protein>
    <recommendedName>
        <fullName evidence="4">Knottin scorpion toxin-like domain-containing protein</fullName>
    </recommendedName>
</protein>
<dbReference type="EMBL" id="CM003535">
    <property type="protein sequence ID" value="RCV38539.1"/>
    <property type="molecule type" value="Genomic_DNA"/>
</dbReference>
<dbReference type="OrthoDB" id="679635at2759"/>
<evidence type="ECO:0008006" key="4">
    <source>
        <dbReference type="Google" id="ProtNLM"/>
    </source>
</evidence>
<proteinExistence type="predicted"/>
<feature type="chain" id="PRO_5016786850" description="Knottin scorpion toxin-like domain-containing protein" evidence="2">
    <location>
        <begin position="27"/>
        <end position="104"/>
    </location>
</feature>
<feature type="signal peptide" evidence="2">
    <location>
        <begin position="1"/>
        <end position="26"/>
    </location>
</feature>
<reference evidence="3" key="1">
    <citation type="journal article" date="2012" name="Nat. Biotechnol.">
        <title>Reference genome sequence of the model plant Setaria.</title>
        <authorList>
            <person name="Bennetzen J.L."/>
            <person name="Schmutz J."/>
            <person name="Wang H."/>
            <person name="Percifield R."/>
            <person name="Hawkins J."/>
            <person name="Pontaroli A.C."/>
            <person name="Estep M."/>
            <person name="Feng L."/>
            <person name="Vaughn J.N."/>
            <person name="Grimwood J."/>
            <person name="Jenkins J."/>
            <person name="Barry K."/>
            <person name="Lindquist E."/>
            <person name="Hellsten U."/>
            <person name="Deshpande S."/>
            <person name="Wang X."/>
            <person name="Wu X."/>
            <person name="Mitros T."/>
            <person name="Triplett J."/>
            <person name="Yang X."/>
            <person name="Ye C.Y."/>
            <person name="Mauro-Herrera M."/>
            <person name="Wang L."/>
            <person name="Li P."/>
            <person name="Sharma M."/>
            <person name="Sharma R."/>
            <person name="Ronald P.C."/>
            <person name="Panaud O."/>
            <person name="Kellogg E.A."/>
            <person name="Brutnell T.P."/>
            <person name="Doust A.N."/>
            <person name="Tuskan G.A."/>
            <person name="Rokhsar D."/>
            <person name="Devos K.M."/>
        </authorList>
    </citation>
    <scope>NUCLEOTIDE SEQUENCE [LARGE SCALE GENOMIC DNA]</scope>
    <source>
        <strain evidence="3">Yugu1</strain>
    </source>
</reference>
<organism evidence="3">
    <name type="scientific">Setaria italica</name>
    <name type="common">Foxtail millet</name>
    <name type="synonym">Panicum italicum</name>
    <dbReference type="NCBI Taxonomy" id="4555"/>
    <lineage>
        <taxon>Eukaryota</taxon>
        <taxon>Viridiplantae</taxon>
        <taxon>Streptophyta</taxon>
        <taxon>Embryophyta</taxon>
        <taxon>Tracheophyta</taxon>
        <taxon>Spermatophyta</taxon>
        <taxon>Magnoliopsida</taxon>
        <taxon>Liliopsida</taxon>
        <taxon>Poales</taxon>
        <taxon>Poaceae</taxon>
        <taxon>PACMAD clade</taxon>
        <taxon>Panicoideae</taxon>
        <taxon>Panicodae</taxon>
        <taxon>Paniceae</taxon>
        <taxon>Cenchrinae</taxon>
        <taxon>Setaria</taxon>
    </lineage>
</organism>
<keyword evidence="2" id="KW-0732">Signal</keyword>
<sequence>MSSFNTKLVVFGFTLALLVASHVVTASFCEETTAISCSSSNDICETTCLNRTGSGRYIGGYCSSDSVCICRKTCGGGPSSSSTAPRDKPATATTSGRRGMRVLN</sequence>
<dbReference type="AlphaFoldDB" id="A0A368S7Y0"/>
<accession>A0A368S7Y0</accession>
<evidence type="ECO:0000256" key="1">
    <source>
        <dbReference type="SAM" id="MobiDB-lite"/>
    </source>
</evidence>
<name>A0A368S7Y0_SETIT</name>